<dbReference type="InterPro" id="IPR001296">
    <property type="entry name" value="Glyco_trans_1"/>
</dbReference>
<keyword evidence="3" id="KW-0808">Transferase</keyword>
<gene>
    <name evidence="3" type="ORF">SAMN04487894_10517</name>
</gene>
<dbReference type="CDD" id="cd03801">
    <property type="entry name" value="GT4_PimA-like"/>
    <property type="match status" value="1"/>
</dbReference>
<protein>
    <submittedName>
        <fullName evidence="3">Glycosyltransferase involved in cell wall bisynthesis</fullName>
    </submittedName>
</protein>
<dbReference type="PANTHER" id="PTHR12526:SF630">
    <property type="entry name" value="GLYCOSYLTRANSFERASE"/>
    <property type="match status" value="1"/>
</dbReference>
<dbReference type="EMBL" id="FMZO01000005">
    <property type="protein sequence ID" value="SDC95761.1"/>
    <property type="molecule type" value="Genomic_DNA"/>
</dbReference>
<organism evidence="3 4">
    <name type="scientific">Niabella drilacis (strain DSM 25811 / CCM 8410 / CCUG 62505 / LMG 26954 / E90)</name>
    <dbReference type="NCBI Taxonomy" id="1285928"/>
    <lineage>
        <taxon>Bacteria</taxon>
        <taxon>Pseudomonadati</taxon>
        <taxon>Bacteroidota</taxon>
        <taxon>Chitinophagia</taxon>
        <taxon>Chitinophagales</taxon>
        <taxon>Chitinophagaceae</taxon>
        <taxon>Niabella</taxon>
    </lineage>
</organism>
<dbReference type="PANTHER" id="PTHR12526">
    <property type="entry name" value="GLYCOSYLTRANSFERASE"/>
    <property type="match status" value="1"/>
</dbReference>
<dbReference type="Gene3D" id="3.40.50.2000">
    <property type="entry name" value="Glycogen Phosphorylase B"/>
    <property type="match status" value="2"/>
</dbReference>
<feature type="domain" description="Glycosyltransferase subfamily 4-like N-terminal" evidence="2">
    <location>
        <begin position="12"/>
        <end position="186"/>
    </location>
</feature>
<dbReference type="AlphaFoldDB" id="A0A1G6QU09"/>
<sequence length="388" mass="44371">MKIFFLETVQDYGGARISTVELAERLHHQHEVRMVDFDGSCAPFLDAVNQKQLKISILSKREKPFLIRAHKSRVKNLFNFAGYLFYWKRLRNALKALLVQYDPDIIVLNNAKTLSVLFGLKKRAKVIYFARGWFIPRFIPRFNKYITQKTVDQYICVSEATRHALYAGGMASLKDLFVVHNAINVNKFSNIDPLPIKKESDEIIIMHSGGFLESKGQLISLEIASKLKTLGLKFKLILAGLVYKEKISSEFLNTLKLKIQKSDLQDHVQLIINNHNIIPLIKSIDVLIHPSATEGLPRVVMEAMALRKVVIANAVGGVTDYLLHNFTGFITNFNDSDDYVKYIVQVTDKSEYERISQNSYSLITSSFTEEQQVSQFEAVFTKLYHSRS</sequence>
<dbReference type="Proteomes" id="UP000198757">
    <property type="component" value="Unassembled WGS sequence"/>
</dbReference>
<accession>A0A1G6QU09</accession>
<dbReference type="SUPFAM" id="SSF53756">
    <property type="entry name" value="UDP-Glycosyltransferase/glycogen phosphorylase"/>
    <property type="match status" value="1"/>
</dbReference>
<reference evidence="4" key="1">
    <citation type="submission" date="2016-10" db="EMBL/GenBank/DDBJ databases">
        <authorList>
            <person name="Varghese N."/>
            <person name="Submissions S."/>
        </authorList>
    </citation>
    <scope>NUCLEOTIDE SEQUENCE [LARGE SCALE GENOMIC DNA]</scope>
    <source>
        <strain evidence="4">DSM 25811 / CCM 8410 / LMG 26954 / E90</strain>
    </source>
</reference>
<evidence type="ECO:0000259" key="2">
    <source>
        <dbReference type="Pfam" id="PF13439"/>
    </source>
</evidence>
<dbReference type="GO" id="GO:0016757">
    <property type="term" value="F:glycosyltransferase activity"/>
    <property type="evidence" value="ECO:0007669"/>
    <property type="project" value="InterPro"/>
</dbReference>
<proteinExistence type="predicted"/>
<name>A0A1G6QU09_NIADE</name>
<dbReference type="RefSeq" id="WP_090390028.1">
    <property type="nucleotide sequence ID" value="NZ_FMZO01000005.1"/>
</dbReference>
<dbReference type="Pfam" id="PF13439">
    <property type="entry name" value="Glyco_transf_4"/>
    <property type="match status" value="1"/>
</dbReference>
<dbReference type="InterPro" id="IPR028098">
    <property type="entry name" value="Glyco_trans_4-like_N"/>
</dbReference>
<evidence type="ECO:0000313" key="4">
    <source>
        <dbReference type="Proteomes" id="UP000198757"/>
    </source>
</evidence>
<dbReference type="Pfam" id="PF00534">
    <property type="entry name" value="Glycos_transf_1"/>
    <property type="match status" value="1"/>
</dbReference>
<keyword evidence="4" id="KW-1185">Reference proteome</keyword>
<feature type="domain" description="Glycosyl transferase family 1" evidence="1">
    <location>
        <begin position="197"/>
        <end position="360"/>
    </location>
</feature>
<dbReference type="OrthoDB" id="9771846at2"/>
<evidence type="ECO:0000259" key="1">
    <source>
        <dbReference type="Pfam" id="PF00534"/>
    </source>
</evidence>
<evidence type="ECO:0000313" key="3">
    <source>
        <dbReference type="EMBL" id="SDC95761.1"/>
    </source>
</evidence>
<dbReference type="STRING" id="1285928.SAMN04487894_10517"/>